<comment type="subcellular location">
    <subcellularLocation>
        <location evidence="1">Nucleus</location>
        <location evidence="1">Nucleolus</location>
    </subcellularLocation>
</comment>
<dbReference type="Proteomes" id="UP000824890">
    <property type="component" value="Unassembled WGS sequence"/>
</dbReference>
<dbReference type="Gene3D" id="3.30.1330.30">
    <property type="match status" value="1"/>
</dbReference>
<proteinExistence type="inferred from homology"/>
<dbReference type="Gene3D" id="3.75.10.10">
    <property type="entry name" value="L-arginine/glycine Amidinotransferase, Chain A"/>
    <property type="match status" value="2"/>
</dbReference>
<evidence type="ECO:0000256" key="1">
    <source>
        <dbReference type="ARBA" id="ARBA00004604"/>
    </source>
</evidence>
<keyword evidence="4" id="KW-0539">Nucleus</keyword>
<dbReference type="PANTHER" id="PTHR31377">
    <property type="entry name" value="AGMATINE DEIMINASE-RELATED"/>
    <property type="match status" value="1"/>
</dbReference>
<dbReference type="Pfam" id="PF01248">
    <property type="entry name" value="Ribosomal_L7Ae"/>
    <property type="match status" value="1"/>
</dbReference>
<dbReference type="PRINTS" id="PR00883">
    <property type="entry name" value="NUCLEARHMG"/>
</dbReference>
<sequence length="571" mass="62856">MGSDTEAEKSIQKEKKKVISLAPIAKPLAGKKLQKKTFKLIQKAAGKKCLKRGVKEVVKSIKRGQKGICVIAGNISPIDVITHLPILCEEAGVPYLYVPSKEDLAQAGSTKRPTCCVLVMLKPAKGELSAEDLEKLKTDYEQVADDVKELASDLSPGPPPSKVLDSDSFTTLEVGSGIGNVRVQLKYLTFRVLSITHTHTEITWGNGGVTRIAAGGTRLLHAGGVGASCSNLDRLALLERQDNWRHNALPAQRVFVDVAKAISMFEPVTVCASPSQWENARKQLPEEIRVVEMSMNDSWFRDSGPTFVVRKRPLKLTSINRNIAGIDWNFNAWGGKALFTTASYIFTQYHVSNTDFAHQVLAVERIPRFQHSMILEGGSIHVDGEGTCLATEECLLNKNRNPHMSKEQIEEELKCYLGVQTFIWLPRGLYDDETDPQYERSVEALSVFSNSIDARGRKIEVIKLHVPGPLYMTEEEASGIVQEGEAKPRIAGTRLAASYVNFYIANGGVIVPRFGDAKRDEEAIRVLSETYPHHSVVGIENAREIVLAGGNIHCITQQQPAEPISIADDGH</sequence>
<evidence type="ECO:0000256" key="2">
    <source>
        <dbReference type="ARBA" id="ARBA00007337"/>
    </source>
</evidence>
<dbReference type="PANTHER" id="PTHR31377:SF2">
    <property type="entry name" value="AGMATINE DEIMINASE"/>
    <property type="match status" value="1"/>
</dbReference>
<dbReference type="InterPro" id="IPR002415">
    <property type="entry name" value="H/ACA_rnp_Nhp2-like"/>
</dbReference>
<evidence type="ECO:0000256" key="4">
    <source>
        <dbReference type="ARBA" id="ARBA00023242"/>
    </source>
</evidence>
<dbReference type="Pfam" id="PF04371">
    <property type="entry name" value="PAD_porph"/>
    <property type="match status" value="1"/>
</dbReference>
<accession>A0ABQ8A5W5</accession>
<dbReference type="PRINTS" id="PR00881">
    <property type="entry name" value="L7ARS6FAMILY"/>
</dbReference>
<protein>
    <recommendedName>
        <fullName evidence="6">Ribosomal protein eL8/eL30/eS12/Gadd45 domain-containing protein</fullName>
    </recommendedName>
</protein>
<keyword evidence="8" id="KW-1185">Reference proteome</keyword>
<dbReference type="InterPro" id="IPR004038">
    <property type="entry name" value="Ribosomal_eL8/eL30/eS12/Gad45"/>
</dbReference>
<comment type="caution">
    <text evidence="7">The sequence shown here is derived from an EMBL/GenBank/DDBJ whole genome shotgun (WGS) entry which is preliminary data.</text>
</comment>
<reference evidence="7 8" key="1">
    <citation type="submission" date="2021-05" db="EMBL/GenBank/DDBJ databases">
        <title>Genome Assembly of Synthetic Allotetraploid Brassica napus Reveals Homoeologous Exchanges between Subgenomes.</title>
        <authorList>
            <person name="Davis J.T."/>
        </authorList>
    </citation>
    <scope>NUCLEOTIDE SEQUENCE [LARGE SCALE GENOMIC DNA]</scope>
    <source>
        <strain evidence="8">cv. Da-Ae</strain>
        <tissue evidence="7">Seedling</tissue>
    </source>
</reference>
<dbReference type="SUPFAM" id="SSF55909">
    <property type="entry name" value="Pentein"/>
    <property type="match status" value="1"/>
</dbReference>
<evidence type="ECO:0000313" key="8">
    <source>
        <dbReference type="Proteomes" id="UP000824890"/>
    </source>
</evidence>
<feature type="domain" description="Ribosomal protein eL8/eL30/eS12/Gadd45" evidence="6">
    <location>
        <begin position="37"/>
        <end position="119"/>
    </location>
</feature>
<evidence type="ECO:0000259" key="6">
    <source>
        <dbReference type="Pfam" id="PF01248"/>
    </source>
</evidence>
<comment type="similarity">
    <text evidence="2">Belongs to the eukaryotic ribosomal protein eL8 family.</text>
</comment>
<keyword evidence="5" id="KW-0687">Ribonucleoprotein</keyword>
<dbReference type="InterPro" id="IPR029064">
    <property type="entry name" value="Ribosomal_eL30-like_sf"/>
</dbReference>
<dbReference type="EMBL" id="JAGKQM010000013">
    <property type="protein sequence ID" value="KAH0887924.1"/>
    <property type="molecule type" value="Genomic_DNA"/>
</dbReference>
<dbReference type="InterPro" id="IPR018492">
    <property type="entry name" value="Ribosomal_eL8/Nhp2"/>
</dbReference>
<organism evidence="7 8">
    <name type="scientific">Brassica napus</name>
    <name type="common">Rape</name>
    <dbReference type="NCBI Taxonomy" id="3708"/>
    <lineage>
        <taxon>Eukaryota</taxon>
        <taxon>Viridiplantae</taxon>
        <taxon>Streptophyta</taxon>
        <taxon>Embryophyta</taxon>
        <taxon>Tracheophyta</taxon>
        <taxon>Spermatophyta</taxon>
        <taxon>Magnoliopsida</taxon>
        <taxon>eudicotyledons</taxon>
        <taxon>Gunneridae</taxon>
        <taxon>Pentapetalae</taxon>
        <taxon>rosids</taxon>
        <taxon>malvids</taxon>
        <taxon>Brassicales</taxon>
        <taxon>Brassicaceae</taxon>
        <taxon>Brassiceae</taxon>
        <taxon>Brassica</taxon>
    </lineage>
</organism>
<keyword evidence="3" id="KW-0378">Hydrolase</keyword>
<evidence type="ECO:0000256" key="3">
    <source>
        <dbReference type="ARBA" id="ARBA00022801"/>
    </source>
</evidence>
<evidence type="ECO:0000256" key="5">
    <source>
        <dbReference type="ARBA" id="ARBA00023274"/>
    </source>
</evidence>
<name>A0ABQ8A5W5_BRANA</name>
<dbReference type="SUPFAM" id="SSF55315">
    <property type="entry name" value="L30e-like"/>
    <property type="match status" value="1"/>
</dbReference>
<dbReference type="InterPro" id="IPR007466">
    <property type="entry name" value="Peptidyl-Arg-deiminase_porph"/>
</dbReference>
<evidence type="ECO:0000313" key="7">
    <source>
        <dbReference type="EMBL" id="KAH0887924.1"/>
    </source>
</evidence>
<gene>
    <name evidence="7" type="ORF">HID58_050353</name>
</gene>